<feature type="region of interest" description="Disordered" evidence="10">
    <location>
        <begin position="1"/>
        <end position="20"/>
    </location>
</feature>
<dbReference type="Gene3D" id="2.30.30.490">
    <property type="match status" value="1"/>
</dbReference>
<keyword evidence="3 7" id="KW-0808">Transferase</keyword>
<dbReference type="PROSITE" id="PS51679">
    <property type="entry name" value="SAM_MT_C5"/>
    <property type="match status" value="1"/>
</dbReference>
<dbReference type="InterPro" id="IPR050390">
    <property type="entry name" value="C5-Methyltransferase"/>
</dbReference>
<evidence type="ECO:0000256" key="2">
    <source>
        <dbReference type="ARBA" id="ARBA00022603"/>
    </source>
</evidence>
<dbReference type="EC" id="2.1.1.37" evidence="9"/>
<dbReference type="InterPro" id="IPR018117">
    <property type="entry name" value="C5_DNA_meth_AS"/>
</dbReference>
<dbReference type="PANTHER" id="PTHR10629:SF54">
    <property type="entry name" value="DNA METHYLTRANSFERASE DIM-2"/>
    <property type="match status" value="1"/>
</dbReference>
<feature type="region of interest" description="Disordered" evidence="10">
    <location>
        <begin position="1192"/>
        <end position="1211"/>
    </location>
</feature>
<dbReference type="InterPro" id="IPR057215">
    <property type="entry name" value="DUF7893"/>
</dbReference>
<dbReference type="InterPro" id="IPR029063">
    <property type="entry name" value="SAM-dependent_MTases_sf"/>
</dbReference>
<comment type="similarity">
    <text evidence="7 8">Belongs to the class I-like SAM-binding methyltransferase superfamily. C5-methyltransferase family.</text>
</comment>
<dbReference type="PROSITE" id="PS51038">
    <property type="entry name" value="BAH"/>
    <property type="match status" value="2"/>
</dbReference>
<evidence type="ECO:0000313" key="13">
    <source>
        <dbReference type="Proteomes" id="UP000699042"/>
    </source>
</evidence>
<evidence type="ECO:0000256" key="3">
    <source>
        <dbReference type="ARBA" id="ARBA00022679"/>
    </source>
</evidence>
<dbReference type="PROSITE" id="PS00094">
    <property type="entry name" value="C5_MTASE_1"/>
    <property type="match status" value="1"/>
</dbReference>
<keyword evidence="5" id="KW-0238">DNA-binding</keyword>
<dbReference type="GO" id="GO:0003677">
    <property type="term" value="F:DNA binding"/>
    <property type="evidence" value="ECO:0007669"/>
    <property type="project" value="UniProtKB-KW"/>
</dbReference>
<evidence type="ECO:0000256" key="6">
    <source>
        <dbReference type="ARBA" id="ARBA00023242"/>
    </source>
</evidence>
<evidence type="ECO:0000256" key="9">
    <source>
        <dbReference type="RuleBase" id="RU000417"/>
    </source>
</evidence>
<feature type="region of interest" description="Disordered" evidence="10">
    <location>
        <begin position="1154"/>
        <end position="1176"/>
    </location>
</feature>
<dbReference type="Pfam" id="PF25423">
    <property type="entry name" value="DUF7893"/>
    <property type="match status" value="1"/>
</dbReference>
<evidence type="ECO:0000256" key="7">
    <source>
        <dbReference type="PROSITE-ProRule" id="PRU01016"/>
    </source>
</evidence>
<keyword evidence="4 7" id="KW-0949">S-adenosyl-L-methionine</keyword>
<dbReference type="GO" id="GO:0032259">
    <property type="term" value="P:methylation"/>
    <property type="evidence" value="ECO:0007669"/>
    <property type="project" value="UniProtKB-KW"/>
</dbReference>
<keyword evidence="6" id="KW-0539">Nucleus</keyword>
<feature type="compositionally biased region" description="Low complexity" evidence="10">
    <location>
        <begin position="1156"/>
        <end position="1176"/>
    </location>
</feature>
<evidence type="ECO:0000256" key="8">
    <source>
        <dbReference type="RuleBase" id="RU000416"/>
    </source>
</evidence>
<dbReference type="GO" id="GO:0044027">
    <property type="term" value="P:negative regulation of gene expression via chromosomal CpG island methylation"/>
    <property type="evidence" value="ECO:0007669"/>
    <property type="project" value="TreeGrafter"/>
</dbReference>
<dbReference type="InterPro" id="IPR001525">
    <property type="entry name" value="C5_MeTfrase"/>
</dbReference>
<evidence type="ECO:0000256" key="10">
    <source>
        <dbReference type="SAM" id="MobiDB-lite"/>
    </source>
</evidence>
<feature type="domain" description="BAH" evidence="11">
    <location>
        <begin position="593"/>
        <end position="708"/>
    </location>
</feature>
<dbReference type="GO" id="GO:0003886">
    <property type="term" value="F:DNA (cytosine-5-)-methyltransferase activity"/>
    <property type="evidence" value="ECO:0007669"/>
    <property type="project" value="UniProtKB-EC"/>
</dbReference>
<dbReference type="InterPro" id="IPR001025">
    <property type="entry name" value="BAH_dom"/>
</dbReference>
<dbReference type="AlphaFoldDB" id="A0A9P7QVH5"/>
<dbReference type="PANTHER" id="PTHR10629">
    <property type="entry name" value="CYTOSINE-SPECIFIC METHYLTRANSFERASE"/>
    <property type="match status" value="1"/>
</dbReference>
<feature type="domain" description="BAH" evidence="11">
    <location>
        <begin position="449"/>
        <end position="578"/>
    </location>
</feature>
<feature type="region of interest" description="Disordered" evidence="10">
    <location>
        <begin position="39"/>
        <end position="62"/>
    </location>
</feature>
<name>A0A9P7QVH5_9PEZI</name>
<dbReference type="NCBIfam" id="TIGR00675">
    <property type="entry name" value="dcm"/>
    <property type="match status" value="1"/>
</dbReference>
<feature type="active site" evidence="7">
    <location>
        <position position="810"/>
    </location>
</feature>
<keyword evidence="13" id="KW-1185">Reference proteome</keyword>
<comment type="subcellular location">
    <subcellularLocation>
        <location evidence="1">Nucleus</location>
    </subcellularLocation>
</comment>
<reference evidence="12" key="1">
    <citation type="submission" date="2021-05" db="EMBL/GenBank/DDBJ databases">
        <title>Comparative genomics of three Colletotrichum scovillei strains and genetic complementation revealed genes involved fungal growth and virulence on chili pepper.</title>
        <authorList>
            <person name="Hsieh D.-K."/>
            <person name="Chuang S.-C."/>
            <person name="Chen C.-Y."/>
            <person name="Chao Y.-T."/>
            <person name="Lu M.-Y.J."/>
            <person name="Lee M.-H."/>
            <person name="Shih M.-C."/>
        </authorList>
    </citation>
    <scope>NUCLEOTIDE SEQUENCE</scope>
    <source>
        <strain evidence="12">Coll-153</strain>
    </source>
</reference>
<organism evidence="12 13">
    <name type="scientific">Colletotrichum scovillei</name>
    <dbReference type="NCBI Taxonomy" id="1209932"/>
    <lineage>
        <taxon>Eukaryota</taxon>
        <taxon>Fungi</taxon>
        <taxon>Dikarya</taxon>
        <taxon>Ascomycota</taxon>
        <taxon>Pezizomycotina</taxon>
        <taxon>Sordariomycetes</taxon>
        <taxon>Hypocreomycetidae</taxon>
        <taxon>Glomerellales</taxon>
        <taxon>Glomerellaceae</taxon>
        <taxon>Colletotrichum</taxon>
        <taxon>Colletotrichum acutatum species complex</taxon>
    </lineage>
</organism>
<dbReference type="Gene3D" id="3.90.120.10">
    <property type="entry name" value="DNA Methylase, subunit A, domain 2"/>
    <property type="match status" value="1"/>
</dbReference>
<feature type="compositionally biased region" description="Polar residues" evidence="10">
    <location>
        <begin position="1192"/>
        <end position="1208"/>
    </location>
</feature>
<protein>
    <recommendedName>
        <fullName evidence="9">Cytosine-specific methyltransferase</fullName>
        <ecNumber evidence="9">2.1.1.37</ecNumber>
    </recommendedName>
</protein>
<comment type="catalytic activity">
    <reaction evidence="9">
        <text>a 2'-deoxycytidine in DNA + S-adenosyl-L-methionine = a 5-methyl-2'-deoxycytidine in DNA + S-adenosyl-L-homocysteine + H(+)</text>
        <dbReference type="Rhea" id="RHEA:13681"/>
        <dbReference type="Rhea" id="RHEA-COMP:11369"/>
        <dbReference type="Rhea" id="RHEA-COMP:11370"/>
        <dbReference type="ChEBI" id="CHEBI:15378"/>
        <dbReference type="ChEBI" id="CHEBI:57856"/>
        <dbReference type="ChEBI" id="CHEBI:59789"/>
        <dbReference type="ChEBI" id="CHEBI:85452"/>
        <dbReference type="ChEBI" id="CHEBI:85454"/>
        <dbReference type="EC" id="2.1.1.37"/>
    </reaction>
</comment>
<evidence type="ECO:0000256" key="1">
    <source>
        <dbReference type="ARBA" id="ARBA00004123"/>
    </source>
</evidence>
<dbReference type="PRINTS" id="PR00105">
    <property type="entry name" value="C5METTRFRASE"/>
</dbReference>
<evidence type="ECO:0000259" key="11">
    <source>
        <dbReference type="PROSITE" id="PS51038"/>
    </source>
</evidence>
<gene>
    <name evidence="12" type="ORF">JMJ77_003144</name>
</gene>
<dbReference type="SUPFAM" id="SSF53335">
    <property type="entry name" value="S-adenosyl-L-methionine-dependent methyltransferases"/>
    <property type="match status" value="1"/>
</dbReference>
<proteinExistence type="inferred from homology"/>
<dbReference type="Proteomes" id="UP000699042">
    <property type="component" value="Unassembled WGS sequence"/>
</dbReference>
<dbReference type="Gene3D" id="3.40.50.150">
    <property type="entry name" value="Vaccinia Virus protein VP39"/>
    <property type="match status" value="1"/>
</dbReference>
<evidence type="ECO:0000256" key="5">
    <source>
        <dbReference type="ARBA" id="ARBA00023125"/>
    </source>
</evidence>
<dbReference type="InterPro" id="IPR043151">
    <property type="entry name" value="BAH_sf"/>
</dbReference>
<evidence type="ECO:0000256" key="4">
    <source>
        <dbReference type="ARBA" id="ARBA00022691"/>
    </source>
</evidence>
<accession>A0A9P7QVH5</accession>
<dbReference type="EMBL" id="JAESDN010000012">
    <property type="protein sequence ID" value="KAG7043439.1"/>
    <property type="molecule type" value="Genomic_DNA"/>
</dbReference>
<comment type="caution">
    <text evidence="12">The sequence shown here is derived from an EMBL/GenBank/DDBJ whole genome shotgun (WGS) entry which is preliminary data.</text>
</comment>
<dbReference type="Pfam" id="PF00145">
    <property type="entry name" value="DNA_methylase"/>
    <property type="match status" value="1"/>
</dbReference>
<sequence>MPPPLIEEEEEGGDLDNNEVNEAWELEQANDIPDLEDCVPSQVEEAPAPAPAPFIDDESTPPAPGSPMLIDALPETLSQEQPVFDQDGKEVGTILPAMTSKPQRNISVHIPRSTLIRPASLYQGEQLRPSEREWVSVRSLLQEMRQNSHDGEQQDFVEFEIKDFAVYTDATVPDSKPYKDRYYPYEMRPLQHLRIRDKCSLMYVDGILCAGEKQFFVREIPFDQLPIGNYGDSEVTVGSAIWIRSKLNVAVAKEKGPDVYYRLGNPASEYRRYHAGFLWVADLAKHVVDYVSAAMEHGRRVTFRDFRSNFSQWLSDTHGHSNAFSKWRRQYSGEDFCTAIVPNVDFIYWEAYGVLGDTATTIDLWGEIFDLSPTPARKKKLEAADLPKTVVTPYVNDLFHHLPCGPMMEATNPSANTERLRKGVIQGLGLEGATRAHTTVKDFVERTGQKVRVGDVISTHRDDSEEHWAREAGFNNVDCWFGLVQKVHSAQNWKQTTFDVIWIYTPSHTLCGTMKYPWNNELFLSLHCTCGDSTFEKIEESEVLGVHKVDWGGSSGTDTEFFCRQTYLHEERKWITFREQHLRCRHRQDTPDFPYLVGDTLLVTLHSDDSIVEPCELATLPDADGIAMFRRLERRHRLQPDIDVSPNELVYTDDEFAIEQRNIHGRCLVRFFGPDEKIPPPYDRNGVGNAFYITKRWRDGVMTPIKDAPTLSLRQGFDPRKKFPRLRGFDLFCGGGNFGRGLEEGGAIEMNWANDINTIAIQTYMANATSTVHPFAGSIDDLQRLALQGEFCEKVPTVGMVDFVSAGSPCQGFSRLTNDQNDVKQHKNRSMVAAFASFVDMYRPRYGVLENVMEIINKEERRDEDMFSQLVCALVGLGYQVEAFLLGSWSYGSPQSRRRVFLCFAAPGLPLPDMPLHSHSQCSAKNQSRGLGRLPNGKPMIEQPIMPTPFKFVSIREATADLPDIMDGKADCCIDFPDHRVSVGVTKRIRTQMSVIPFHPYGMNFYKTWAKGKGTMTLAERGLFPEKGERVDGKKNAWGRALPDDVIPTITTTPSPTDARVGSTMHWEQDRILTVMEARRAQGFQDHEVLLGSPSDQWKIVGNSVARQVSLALGLSFRQAWLGSLVDGDEVGPKVHIAQDVSDDVQIMDTPPLAESRTSISGSASPASSSSRAVPAKRPLGSTLLVERFTSKMTKSSRTQTSSGNRTTVEVEDQVQAEVTTSLVTSDIEIIEID</sequence>
<dbReference type="GO" id="GO:0003682">
    <property type="term" value="F:chromatin binding"/>
    <property type="evidence" value="ECO:0007669"/>
    <property type="project" value="InterPro"/>
</dbReference>
<keyword evidence="2 7" id="KW-0489">Methyltransferase</keyword>
<evidence type="ECO:0000313" key="12">
    <source>
        <dbReference type="EMBL" id="KAG7043439.1"/>
    </source>
</evidence>
<dbReference type="GO" id="GO:0005634">
    <property type="term" value="C:nucleus"/>
    <property type="evidence" value="ECO:0007669"/>
    <property type="project" value="UniProtKB-SubCell"/>
</dbReference>